<protein>
    <submittedName>
        <fullName evidence="1">Uncharacterized protein</fullName>
    </submittedName>
</protein>
<evidence type="ECO:0000313" key="2">
    <source>
        <dbReference type="Proteomes" id="UP001056291"/>
    </source>
</evidence>
<keyword evidence="2" id="KW-1185">Reference proteome</keyword>
<name>A0ABY4VYS7_9PROT</name>
<proteinExistence type="predicted"/>
<accession>A0ABY4VYS7</accession>
<evidence type="ECO:0000313" key="1">
    <source>
        <dbReference type="EMBL" id="USG60087.1"/>
    </source>
</evidence>
<organism evidence="1 2">
    <name type="scientific">Sneathiella marina</name>
    <dbReference type="NCBI Taxonomy" id="2950108"/>
    <lineage>
        <taxon>Bacteria</taxon>
        <taxon>Pseudomonadati</taxon>
        <taxon>Pseudomonadota</taxon>
        <taxon>Alphaproteobacteria</taxon>
        <taxon>Sneathiellales</taxon>
        <taxon>Sneathiellaceae</taxon>
        <taxon>Sneathiella</taxon>
    </lineage>
</organism>
<sequence>MIAAKWTHELRKETIYCYNKGTYVFDLAPGTVNLIDLSTSRYSKKNSLKDLKGLMAVYPSVSADVSLAKPLARITFEPISIFGENQCLLELEGRPIKILERFDN</sequence>
<dbReference type="EMBL" id="CP098747">
    <property type="protein sequence ID" value="USG60087.1"/>
    <property type="molecule type" value="Genomic_DNA"/>
</dbReference>
<gene>
    <name evidence="1" type="ORF">NBZ79_12975</name>
</gene>
<dbReference type="RefSeq" id="WP_251932894.1">
    <property type="nucleotide sequence ID" value="NZ_CP098747.1"/>
</dbReference>
<dbReference type="Proteomes" id="UP001056291">
    <property type="component" value="Chromosome"/>
</dbReference>
<reference evidence="1" key="1">
    <citation type="submission" date="2022-06" db="EMBL/GenBank/DDBJ databases">
        <title>Sneathiella actinostolidae sp. nov., isolated from a sea anemonein the Western Pacific Ocean.</title>
        <authorList>
            <person name="Wei M.J."/>
        </authorList>
    </citation>
    <scope>NUCLEOTIDE SEQUENCE</scope>
    <source>
        <strain evidence="1">PHK-P5</strain>
    </source>
</reference>